<evidence type="ECO:0000256" key="2">
    <source>
        <dbReference type="ARBA" id="ARBA00022801"/>
    </source>
</evidence>
<dbReference type="Pfam" id="PF18962">
    <property type="entry name" value="Por_Secre_tail"/>
    <property type="match status" value="1"/>
</dbReference>
<feature type="chain" id="PRO_5012553265" evidence="4">
    <location>
        <begin position="22"/>
        <end position="902"/>
    </location>
</feature>
<dbReference type="SMART" id="SM00606">
    <property type="entry name" value="CBD_IV"/>
    <property type="match status" value="2"/>
</dbReference>
<dbReference type="Gene3D" id="2.60.120.260">
    <property type="entry name" value="Galactose-binding domain-like"/>
    <property type="match status" value="2"/>
</dbReference>
<evidence type="ECO:0000256" key="4">
    <source>
        <dbReference type="SAM" id="SignalP"/>
    </source>
</evidence>
<dbReference type="InterPro" id="IPR001547">
    <property type="entry name" value="Glyco_hydro_5"/>
</dbReference>
<dbReference type="AlphaFoldDB" id="A0A1Y1CRG6"/>
<dbReference type="GO" id="GO:0030246">
    <property type="term" value="F:carbohydrate binding"/>
    <property type="evidence" value="ECO:0007669"/>
    <property type="project" value="InterPro"/>
</dbReference>
<dbReference type="KEGG" id="mbas:ALGA_4293"/>
<feature type="signal peptide" evidence="4">
    <location>
        <begin position="1"/>
        <end position="21"/>
    </location>
</feature>
<dbReference type="PANTHER" id="PTHR31297">
    <property type="entry name" value="GLUCAN ENDO-1,6-BETA-GLUCOSIDASE B"/>
    <property type="match status" value="1"/>
</dbReference>
<dbReference type="OrthoDB" id="9800955at2"/>
<dbReference type="SUPFAM" id="SSF49785">
    <property type="entry name" value="Galactose-binding domain-like"/>
    <property type="match status" value="2"/>
</dbReference>
<feature type="domain" description="CBM6" evidence="5">
    <location>
        <begin position="690"/>
        <end position="812"/>
    </location>
</feature>
<evidence type="ECO:0000256" key="1">
    <source>
        <dbReference type="ARBA" id="ARBA00022729"/>
    </source>
</evidence>
<dbReference type="InterPro" id="IPR006584">
    <property type="entry name" value="Cellulose-bd_IV"/>
</dbReference>
<dbReference type="GO" id="GO:0009251">
    <property type="term" value="P:glucan catabolic process"/>
    <property type="evidence" value="ECO:0007669"/>
    <property type="project" value="TreeGrafter"/>
</dbReference>
<reference evidence="6 7" key="1">
    <citation type="journal article" date="2018" name="Mar. Genomics">
        <title>Complete genome sequence of Marinifilaceae bacterium strain SPP2, isolated from the Antarctic marine sediment.</title>
        <authorList>
            <person name="Watanabe M."/>
            <person name="Kojima H."/>
            <person name="Fukui M."/>
        </authorList>
    </citation>
    <scope>NUCLEOTIDE SEQUENCE [LARGE SCALE GENOMIC DNA]</scope>
    <source>
        <strain evidence="6 7">SPP2</strain>
    </source>
</reference>
<dbReference type="InterPro" id="IPR050386">
    <property type="entry name" value="Glycosyl_hydrolase_5"/>
</dbReference>
<dbReference type="SUPFAM" id="SSF51445">
    <property type="entry name" value="(Trans)glycosidases"/>
    <property type="match status" value="1"/>
</dbReference>
<dbReference type="GO" id="GO:0005576">
    <property type="term" value="C:extracellular region"/>
    <property type="evidence" value="ECO:0007669"/>
    <property type="project" value="TreeGrafter"/>
</dbReference>
<dbReference type="GO" id="GO:0008422">
    <property type="term" value="F:beta-glucosidase activity"/>
    <property type="evidence" value="ECO:0007669"/>
    <property type="project" value="TreeGrafter"/>
</dbReference>
<dbReference type="CDD" id="cd04080">
    <property type="entry name" value="CBM6_cellulase-like"/>
    <property type="match status" value="2"/>
</dbReference>
<dbReference type="NCBIfam" id="TIGR04183">
    <property type="entry name" value="Por_Secre_tail"/>
    <property type="match status" value="1"/>
</dbReference>
<reference evidence="7" key="2">
    <citation type="journal article" date="2020" name="Antonie Van Leeuwenhoek">
        <title>Labilibaculum antarcticum sp. nov., a novel facultative anaerobic, psychrotorelant bacterium isolated from marine sediment of Antarctica.</title>
        <authorList>
            <person name="Watanabe M."/>
            <person name="Kojima H."/>
            <person name="Fukui M."/>
        </authorList>
    </citation>
    <scope>NUCLEOTIDE SEQUENCE [LARGE SCALE GENOMIC DNA]</scope>
    <source>
        <strain evidence="7">SPP2</strain>
    </source>
</reference>
<dbReference type="InterPro" id="IPR005084">
    <property type="entry name" value="CBM6"/>
</dbReference>
<dbReference type="InterPro" id="IPR026444">
    <property type="entry name" value="Secre_tail"/>
</dbReference>
<dbReference type="Gene3D" id="3.20.20.80">
    <property type="entry name" value="Glycosidases"/>
    <property type="match status" value="1"/>
</dbReference>
<dbReference type="Pfam" id="PF00150">
    <property type="entry name" value="Cellulase"/>
    <property type="match status" value="1"/>
</dbReference>
<dbReference type="PANTHER" id="PTHR31297:SF13">
    <property type="entry name" value="PUTATIVE-RELATED"/>
    <property type="match status" value="1"/>
</dbReference>
<protein>
    <submittedName>
        <fullName evidence="6">Glycoside hydrolase family 5</fullName>
    </submittedName>
</protein>
<dbReference type="Pfam" id="PF03422">
    <property type="entry name" value="CBM_6"/>
    <property type="match status" value="2"/>
</dbReference>
<evidence type="ECO:0000259" key="5">
    <source>
        <dbReference type="PROSITE" id="PS51175"/>
    </source>
</evidence>
<sequence length="902" mass="102325">MKNFIALSFLVLFSLSFSVTAFSQGFVHVDGKNIVDGNGDNFLIRGIGTGNWMIQEGYMMQTEDVAGTQHEFRKKLEETIGETRTEEFYDAWLENHFRKIDVDSMAAWGFNTVRVAMHYKWFTPPIEEETVQGEITWKDKGFTMIDNLLSWCADNQMYLILDLHGAPGGQGGNAAISDYDDTKPSLWENDLNKDKTVALWRKLAERYADSPWIGGYDLINEINWTFPEGNNSQIRDLYGRITDTIRAVDSNHIIFIEGNSWANDFSGLTPAWDDNMAYSFHKYWNYNDVNALKWITDFREEHNRPIWLGETGENSNTWFANLAALSESNNIGWSWWPVKKSGINNVLKVETNADYTQMVEMWKGNGSMTADETYNAVMTFADKHKFENCNIQYDVIDALIRQPHTTETKPFKSHTTSQKIFAVDYDLGRNNYAYFDTDTANYHLNTGEFKAWNQGWEYRNDGVDIEKCDDSEATNGYSVGWVSGGEWLQYTINSEAHASYKLKLRTASENIASMHIEVDGKLASETFDLPSTGGWATYSTKTINNIILPEGEVKVKLVFDGGAVNLTYFSFIEPAEISDVPFELFNANTPKIDNEIYINLSKSITSTENNIDRNEFELKVNDVVVAISDLFLNDENDQQIIVKVDQDLFYNDEIKLSYQGTSVKSGVQNLSAFSEVLVNNEFQKHYEIPGKVEAEDFMVNNGFELEDCTDTGGGKNTSYAADGDYLDYLLYVPEAGMFEIEFRVATSMSAEILIQNSSEGEMVNNEIVSFGSTGGWQSWQTKTISLELPAGKVVLRLYSQAGEHNLNWISLKPATVTGIEDQMHESKLKVYPNPTSDILKVDFETYSVKQISLFNMGGKQVMSQSSTEERVWIDVNKYPAGTYLLQISGEEVNETLKVLIVR</sequence>
<gene>
    <name evidence="6" type="ORF">ALGA_4293</name>
</gene>
<dbReference type="InterPro" id="IPR008979">
    <property type="entry name" value="Galactose-bd-like_sf"/>
</dbReference>
<dbReference type="GO" id="GO:0009986">
    <property type="term" value="C:cell surface"/>
    <property type="evidence" value="ECO:0007669"/>
    <property type="project" value="TreeGrafter"/>
</dbReference>
<evidence type="ECO:0000313" key="7">
    <source>
        <dbReference type="Proteomes" id="UP000218267"/>
    </source>
</evidence>
<dbReference type="EMBL" id="AP018042">
    <property type="protein sequence ID" value="BAX82583.1"/>
    <property type="molecule type" value="Genomic_DNA"/>
</dbReference>
<dbReference type="InterPro" id="IPR017853">
    <property type="entry name" value="GH"/>
</dbReference>
<keyword evidence="1 4" id="KW-0732">Signal</keyword>
<feature type="domain" description="CBM6" evidence="5">
    <location>
        <begin position="447"/>
        <end position="572"/>
    </location>
</feature>
<dbReference type="Proteomes" id="UP000218267">
    <property type="component" value="Chromosome"/>
</dbReference>
<evidence type="ECO:0000256" key="3">
    <source>
        <dbReference type="ARBA" id="ARBA00023295"/>
    </source>
</evidence>
<keyword evidence="7" id="KW-1185">Reference proteome</keyword>
<accession>A0A1Y1CRG6</accession>
<proteinExistence type="predicted"/>
<dbReference type="PROSITE" id="PS51175">
    <property type="entry name" value="CBM6"/>
    <property type="match status" value="2"/>
</dbReference>
<keyword evidence="2 6" id="KW-0378">Hydrolase</keyword>
<keyword evidence="3" id="KW-0326">Glycosidase</keyword>
<organism evidence="6 7">
    <name type="scientific">Labilibaculum antarcticum</name>
    <dbReference type="NCBI Taxonomy" id="1717717"/>
    <lineage>
        <taxon>Bacteria</taxon>
        <taxon>Pseudomonadati</taxon>
        <taxon>Bacteroidota</taxon>
        <taxon>Bacteroidia</taxon>
        <taxon>Marinilabiliales</taxon>
        <taxon>Marinifilaceae</taxon>
        <taxon>Labilibaculum</taxon>
    </lineage>
</organism>
<evidence type="ECO:0000313" key="6">
    <source>
        <dbReference type="EMBL" id="BAX82583.1"/>
    </source>
</evidence>
<name>A0A1Y1CRG6_9BACT</name>